<dbReference type="InterPro" id="IPR013211">
    <property type="entry name" value="LVIVD"/>
</dbReference>
<dbReference type="Proteomes" id="UP001603013">
    <property type="component" value="Unassembled WGS sequence"/>
</dbReference>
<sequence length="516" mass="55110">MDTREDGVTSSRTTRTPRARIRGLGVATAAAGLLVGLLAAGPAAAVPDPGDTPAHGSVSAQEAADARAAVRSGAIPGVDEIVHSDNIKHLANIPKDALRGTNSDLAFQGRYAFAGNYDGFRIFDIGDPTAPKTVAQVLCPGSQNDISVSGNLLFLSTDSSRSDNSCASVSQPATEKSSWEGVKIFDISDITNPEYVAAVETACGSHTHTLVPERRDVYVYVSSYSPNAAFPDCRPPHDGISVIKVPRKAPEKAAIVSFPVLFPGEGPDGGGNPGSPTNPGVSKTTGCHDITVLPAKDLAAGACMGDGIIFDIEDPANPKVIDRVQDNVNFAFWHSATFNQKANKVVFTDELGGGSAATCNEAIGPHRGADGVYDIVGKGDHRKLVFRSYFKIPRHQAKTENCVAHNGSLIPVKGKDLMVQGWYQGGVSVWDFTDSSKPREIAYFERGPISTERLTSGGSWSAYYYNGHIYSNDMAKGFDVLKLDDRRTDPAARIRMDALNVQTQPDYFEDYEDVDD</sequence>
<name>A0ABW6YH62_9ACTN</name>
<dbReference type="Pfam" id="PF08309">
    <property type="entry name" value="LVIVD"/>
    <property type="match status" value="1"/>
</dbReference>
<dbReference type="SUPFAM" id="SSF75011">
    <property type="entry name" value="3-carboxy-cis,cis-mucoante lactonizing enzyme"/>
    <property type="match status" value="1"/>
</dbReference>
<evidence type="ECO:0000313" key="1">
    <source>
        <dbReference type="EMBL" id="MFF8278949.1"/>
    </source>
</evidence>
<evidence type="ECO:0000313" key="2">
    <source>
        <dbReference type="Proteomes" id="UP001603013"/>
    </source>
</evidence>
<reference evidence="1 2" key="1">
    <citation type="submission" date="2024-10" db="EMBL/GenBank/DDBJ databases">
        <title>The Natural Products Discovery Center: Release of the First 8490 Sequenced Strains for Exploring Actinobacteria Biosynthetic Diversity.</title>
        <authorList>
            <person name="Kalkreuter E."/>
            <person name="Kautsar S.A."/>
            <person name="Yang D."/>
            <person name="Bader C.D."/>
            <person name="Teijaro C.N."/>
            <person name="Fluegel L."/>
            <person name="Davis C.M."/>
            <person name="Simpson J.R."/>
            <person name="Lauterbach L."/>
            <person name="Steele A.D."/>
            <person name="Gui C."/>
            <person name="Meng S."/>
            <person name="Li G."/>
            <person name="Viehrig K."/>
            <person name="Ye F."/>
            <person name="Su P."/>
            <person name="Kiefer A.F."/>
            <person name="Nichols A."/>
            <person name="Cepeda A.J."/>
            <person name="Yan W."/>
            <person name="Fan B."/>
            <person name="Jiang Y."/>
            <person name="Adhikari A."/>
            <person name="Zheng C.-J."/>
            <person name="Schuster L."/>
            <person name="Cowan T.M."/>
            <person name="Smanski M.J."/>
            <person name="Chevrette M.G."/>
            <person name="De Carvalho L.P.S."/>
            <person name="Shen B."/>
        </authorList>
    </citation>
    <scope>NUCLEOTIDE SEQUENCE [LARGE SCALE GENOMIC DNA]</scope>
    <source>
        <strain evidence="1 2">NPDC015755</strain>
    </source>
</reference>
<keyword evidence="2" id="KW-1185">Reference proteome</keyword>
<proteinExistence type="predicted"/>
<organism evidence="1 2">
    <name type="scientific">Streptomyces lateritius</name>
    <dbReference type="NCBI Taxonomy" id="67313"/>
    <lineage>
        <taxon>Bacteria</taxon>
        <taxon>Bacillati</taxon>
        <taxon>Actinomycetota</taxon>
        <taxon>Actinomycetes</taxon>
        <taxon>Kitasatosporales</taxon>
        <taxon>Streptomycetaceae</taxon>
        <taxon>Streptomyces</taxon>
    </lineage>
</organism>
<dbReference type="RefSeq" id="WP_391936012.1">
    <property type="nucleotide sequence ID" value="NZ_JBIBSM010000012.1"/>
</dbReference>
<protein>
    <submittedName>
        <fullName evidence="1">LVIVD repeat-containing protein</fullName>
    </submittedName>
</protein>
<gene>
    <name evidence="1" type="ORF">ACF05T_22965</name>
</gene>
<dbReference type="EMBL" id="JBIBSM010000012">
    <property type="protein sequence ID" value="MFF8278949.1"/>
    <property type="molecule type" value="Genomic_DNA"/>
</dbReference>
<comment type="caution">
    <text evidence="1">The sequence shown here is derived from an EMBL/GenBank/DDBJ whole genome shotgun (WGS) entry which is preliminary data.</text>
</comment>
<accession>A0ABW6YH62</accession>